<dbReference type="EMBL" id="OZ034816">
    <property type="protein sequence ID" value="CAL1379489.1"/>
    <property type="molecule type" value="Genomic_DNA"/>
</dbReference>
<name>A0AAV2E0R0_9ROSI</name>
<feature type="domain" description="Agenet" evidence="5">
    <location>
        <begin position="173"/>
        <end position="243"/>
    </location>
</feature>
<feature type="domain" description="Agenet" evidence="5">
    <location>
        <begin position="103"/>
        <end position="159"/>
    </location>
</feature>
<dbReference type="Pfam" id="PF05266">
    <property type="entry name" value="DUF724"/>
    <property type="match status" value="1"/>
</dbReference>
<gene>
    <name evidence="6" type="ORF">LTRI10_LOCUS21006</name>
</gene>
<dbReference type="InterPro" id="IPR007930">
    <property type="entry name" value="DUF724"/>
</dbReference>
<evidence type="ECO:0000259" key="5">
    <source>
        <dbReference type="SMART" id="SM00743"/>
    </source>
</evidence>
<dbReference type="InterPro" id="IPR014002">
    <property type="entry name" value="Agenet_dom_plant"/>
</dbReference>
<feature type="region of interest" description="Disordered" evidence="4">
    <location>
        <begin position="336"/>
        <end position="357"/>
    </location>
</feature>
<protein>
    <recommendedName>
        <fullName evidence="5">Agenet domain-containing protein</fullName>
    </recommendedName>
</protein>
<keyword evidence="7" id="KW-1185">Reference proteome</keyword>
<dbReference type="InterPro" id="IPR008395">
    <property type="entry name" value="Agenet-like_dom"/>
</dbReference>
<evidence type="ECO:0000313" key="7">
    <source>
        <dbReference type="Proteomes" id="UP001497516"/>
    </source>
</evidence>
<evidence type="ECO:0000256" key="4">
    <source>
        <dbReference type="SAM" id="MobiDB-lite"/>
    </source>
</evidence>
<dbReference type="CDD" id="cd20405">
    <property type="entry name" value="Tudor_Agenet_AtDUF_rpt1_3"/>
    <property type="match status" value="1"/>
</dbReference>
<feature type="coiled-coil region" evidence="3">
    <location>
        <begin position="713"/>
        <end position="747"/>
    </location>
</feature>
<keyword evidence="3" id="KW-0175">Coiled coil</keyword>
<feature type="compositionally biased region" description="Basic and acidic residues" evidence="4">
    <location>
        <begin position="529"/>
        <end position="557"/>
    </location>
</feature>
<accession>A0AAV2E0R0</accession>
<evidence type="ECO:0000256" key="3">
    <source>
        <dbReference type="SAM" id="Coils"/>
    </source>
</evidence>
<feature type="domain" description="Agenet" evidence="5">
    <location>
        <begin position="244"/>
        <end position="300"/>
    </location>
</feature>
<evidence type="ECO:0000256" key="2">
    <source>
        <dbReference type="ARBA" id="ARBA00022604"/>
    </source>
</evidence>
<keyword evidence="2" id="KW-0341">Growth regulation</keyword>
<evidence type="ECO:0000313" key="6">
    <source>
        <dbReference type="EMBL" id="CAL1379489.1"/>
    </source>
</evidence>
<feature type="region of interest" description="Disordered" evidence="4">
    <location>
        <begin position="480"/>
        <end position="562"/>
    </location>
</feature>
<feature type="domain" description="Agenet" evidence="5">
    <location>
        <begin position="25"/>
        <end position="96"/>
    </location>
</feature>
<dbReference type="PANTHER" id="PTHR31917:SF153">
    <property type="entry name" value="DUF724 DOMAIN-CONTAINING PROTEIN 3-RELATED"/>
    <property type="match status" value="1"/>
</dbReference>
<dbReference type="Pfam" id="PF05641">
    <property type="entry name" value="Agenet"/>
    <property type="match status" value="3"/>
</dbReference>
<reference evidence="6 7" key="1">
    <citation type="submission" date="2024-04" db="EMBL/GenBank/DDBJ databases">
        <authorList>
            <person name="Fracassetti M."/>
        </authorList>
    </citation>
    <scope>NUCLEOTIDE SEQUENCE [LARGE SCALE GENOMIC DNA]</scope>
</reference>
<feature type="region of interest" description="Disordered" evidence="4">
    <location>
        <begin position="1"/>
        <end position="26"/>
    </location>
</feature>
<evidence type="ECO:0000256" key="1">
    <source>
        <dbReference type="ARBA" id="ARBA00022448"/>
    </source>
</evidence>
<proteinExistence type="predicted"/>
<dbReference type="PANTHER" id="PTHR31917">
    <property type="entry name" value="AGENET DOMAIN-CONTAINING PROTEIN-RELATED"/>
    <property type="match status" value="1"/>
</dbReference>
<organism evidence="6 7">
    <name type="scientific">Linum trigynum</name>
    <dbReference type="NCBI Taxonomy" id="586398"/>
    <lineage>
        <taxon>Eukaryota</taxon>
        <taxon>Viridiplantae</taxon>
        <taxon>Streptophyta</taxon>
        <taxon>Embryophyta</taxon>
        <taxon>Tracheophyta</taxon>
        <taxon>Spermatophyta</taxon>
        <taxon>Magnoliopsida</taxon>
        <taxon>eudicotyledons</taxon>
        <taxon>Gunneridae</taxon>
        <taxon>Pentapetalae</taxon>
        <taxon>rosids</taxon>
        <taxon>fabids</taxon>
        <taxon>Malpighiales</taxon>
        <taxon>Linaceae</taxon>
        <taxon>Linum</taxon>
    </lineage>
</organism>
<dbReference type="Proteomes" id="UP001497516">
    <property type="component" value="Chromosome 3"/>
</dbReference>
<sequence length="778" mass="87694">MVNAIDPVPQVHHGHSPDSSLHHHYAPRKGDAVEVCTDEEGFVGAWFPATIKFFSKKRKKNAVVRYDTLVSDDNSRIPLTESVDPAFVRPVPPPPPPPGNDGVKYAVNDVVDAWYKDGWWYGVVRKVHEGNRYRVLFDNPPDAIDFEAVNLRAHLDWVSGKWVRPKKKRTLEGVFSLGTEVEVNLDQGKVGDAWFPAIVIKQNEDETFLVKRESWNSCDDGEPKVDMQVVDSTHMRLPPCKLRWDYELMDPVNANIDGHWQKGKITRVCIGGRYTVLFPQKKEYREFSWWSLRPDFQRDDGGRKTESKAESKEIVIALRSQGEVDSHYTAANNLEPAVTPVSPHPSNNHPKEKTPSSVATRIVMVDDSAVHAKRSALDDLTSSKKKKLKLDIISPQLLHKNVNEVETREACLSATKQKETSSGPDKETLPDQMTSKMPKERVTKPESSLDCDQLSAETKKRQANIHNLHCQKVAIVTSNEDRDCNPEDDTITDSNEAGGVQKEDRPPVNLGLGAVGQSPEYGKLNPSENQKKESETPGELSSEHNQQESGERKRESPGKLCLVPSLTEDGKGLCDGKHRQVDQATNPVVLPFVKRSPAWQLLESMEVFKNMSQKPHFLPLMECSEDYREGTAIGMMVTFSNLFEKISNLRIHDARALFDSTLINLSNLESHGFDVTVPRDRINKLLLIQEPLSKWLNVVMNSEKELHENDEERKNLFAMIEEIAKQISALQQKEAEAKAKVDAEEARAAVVRSQVDEMKVCINNACNQFERVAASPWY</sequence>
<dbReference type="AlphaFoldDB" id="A0AAV2E0R0"/>
<dbReference type="SMART" id="SM00743">
    <property type="entry name" value="Agenet"/>
    <property type="match status" value="4"/>
</dbReference>
<keyword evidence="1" id="KW-0813">Transport</keyword>
<feature type="compositionally biased region" description="Basic and acidic residues" evidence="4">
    <location>
        <begin position="416"/>
        <end position="429"/>
    </location>
</feature>
<feature type="region of interest" description="Disordered" evidence="4">
    <location>
        <begin position="414"/>
        <end position="451"/>
    </location>
</feature>
<dbReference type="CDD" id="cd20406">
    <property type="entry name" value="Tudor_Agenet_AtDUF_rpt2_4"/>
    <property type="match status" value="1"/>
</dbReference>